<keyword evidence="2" id="KW-1185">Reference proteome</keyword>
<dbReference type="RefSeq" id="WP_187733399.1">
    <property type="nucleotide sequence ID" value="NZ_BMFN01000001.1"/>
</dbReference>
<evidence type="ECO:0000313" key="2">
    <source>
        <dbReference type="Proteomes" id="UP000516093"/>
    </source>
</evidence>
<organism evidence="1 2">
    <name type="scientific">Hymenobacter qilianensis</name>
    <dbReference type="NCBI Taxonomy" id="1385715"/>
    <lineage>
        <taxon>Bacteria</taxon>
        <taxon>Pseudomonadati</taxon>
        <taxon>Bacteroidota</taxon>
        <taxon>Cytophagia</taxon>
        <taxon>Cytophagales</taxon>
        <taxon>Hymenobacteraceae</taxon>
        <taxon>Hymenobacter</taxon>
    </lineage>
</organism>
<dbReference type="KEGG" id="hqi:H9L05_05880"/>
<name>A0A7H0GY10_9BACT</name>
<protein>
    <recommendedName>
        <fullName evidence="3">STAS/SEC14 domain-containing protein</fullName>
    </recommendedName>
</protein>
<accession>A0A7H0GY10</accession>
<dbReference type="AlphaFoldDB" id="A0A7H0GY10"/>
<dbReference type="Proteomes" id="UP000516093">
    <property type="component" value="Chromosome"/>
</dbReference>
<dbReference type="EMBL" id="CP060784">
    <property type="protein sequence ID" value="QNP53176.1"/>
    <property type="molecule type" value="Genomic_DNA"/>
</dbReference>
<sequence length="136" mass="15785">MDTTTRTIAYRPDLGILIVRWHQDASLPVLQADYQAMLEVAAEHSCARWLLDVRRRENTDPQLSAWASATFYPQAAARLLPQRLRLGVLNSTYIYDRFRNDPAHQQHVAYMLAPERPFLVNVFDDEGETTRWLQEA</sequence>
<evidence type="ECO:0008006" key="3">
    <source>
        <dbReference type="Google" id="ProtNLM"/>
    </source>
</evidence>
<reference evidence="1 2" key="1">
    <citation type="submission" date="2020-08" db="EMBL/GenBank/DDBJ databases">
        <title>Genome sequence of Hymenobacter qilianensis JCM 19763T.</title>
        <authorList>
            <person name="Hyun D.-W."/>
            <person name="Bae J.-W."/>
        </authorList>
    </citation>
    <scope>NUCLEOTIDE SEQUENCE [LARGE SCALE GENOMIC DNA]</scope>
    <source>
        <strain evidence="1 2">JCM 19763</strain>
    </source>
</reference>
<gene>
    <name evidence="1" type="ORF">H9L05_05880</name>
</gene>
<evidence type="ECO:0000313" key="1">
    <source>
        <dbReference type="EMBL" id="QNP53176.1"/>
    </source>
</evidence>
<proteinExistence type="predicted"/>